<keyword evidence="2 4" id="KW-0378">Hydrolase</keyword>
<feature type="domain" description="Glycosyl hydrolase family 32 N-terminal" evidence="6">
    <location>
        <begin position="28"/>
        <end position="330"/>
    </location>
</feature>
<evidence type="ECO:0000313" key="8">
    <source>
        <dbReference type="EMBL" id="AJA45090.1"/>
    </source>
</evidence>
<dbReference type="PDB" id="7VCP">
    <property type="method" value="X-ray"/>
    <property type="resolution" value="2.00 A"/>
    <property type="chains" value="A=1-488"/>
</dbReference>
<dbReference type="SMART" id="SM00640">
    <property type="entry name" value="Glyco_32"/>
    <property type="match status" value="1"/>
</dbReference>
<dbReference type="PANTHER" id="PTHR43101:SF1">
    <property type="entry name" value="BETA-FRUCTOSIDASE"/>
    <property type="match status" value="1"/>
</dbReference>
<comment type="function">
    <text evidence="5">Enables the bacterium to metabolize sucrose as a sole carbon source.</text>
</comment>
<evidence type="ECO:0007829" key="11">
    <source>
        <dbReference type="PDB" id="7VCP"/>
    </source>
</evidence>
<dbReference type="UniPathway" id="UPA00238"/>
<dbReference type="EMBL" id="CP009056">
    <property type="protein sequence ID" value="AJA45090.1"/>
    <property type="molecule type" value="Genomic_DNA"/>
</dbReference>
<dbReference type="AlphaFoldDB" id="A0A0A7S0J1"/>
<evidence type="ECO:0000259" key="7">
    <source>
        <dbReference type="Pfam" id="PF08244"/>
    </source>
</evidence>
<dbReference type="SUPFAM" id="SSF49899">
    <property type="entry name" value="Concanavalin A-like lectins/glucanases"/>
    <property type="match status" value="1"/>
</dbReference>
<dbReference type="OrthoDB" id="9801455at2"/>
<reference evidence="10 11" key="2">
    <citation type="journal article" date="2022" name="Appl. Microbiol. Biotechnol.">
        <title>Enzymatic and structural characterization of beta-fructofuranosidase from the honeybee gut bacterium Frischella perrara.</title>
        <authorList>
            <person name="Kubota A."/>
            <person name="Kawai R."/>
            <person name="Li D."/>
            <person name="Kozono T."/>
            <person name="Sasaki N."/>
            <person name="Nishikawa A."/>
            <person name="Fujii T."/>
            <person name="Tochio T."/>
            <person name="Tonozuka T."/>
        </authorList>
    </citation>
    <scope>X-RAY CRYSTALLOGRAPHY (1.60 ANGSTROMS) IN COMPLEX WITH BETA-D-FRUCTOSE</scope>
</reference>
<feature type="binding site" evidence="11">
    <location>
        <position position="214"/>
    </location>
    <ligand>
        <name>beta-D-fructose</name>
        <dbReference type="ChEBI" id="CHEBI:28645"/>
    </ligand>
</feature>
<accession>A0A0A7S0J1</accession>
<dbReference type="RefSeq" id="WP_039104780.1">
    <property type="nucleotide sequence ID" value="NZ_CP009056.1"/>
</dbReference>
<keyword evidence="10 11" id="KW-0002">3D-structure</keyword>
<keyword evidence="9" id="KW-1185">Reference proteome</keyword>
<dbReference type="GO" id="GO:0005985">
    <property type="term" value="P:sucrose metabolic process"/>
    <property type="evidence" value="ECO:0007669"/>
    <property type="project" value="UniProtKB-UniPathway"/>
</dbReference>
<evidence type="ECO:0000259" key="6">
    <source>
        <dbReference type="Pfam" id="PF00251"/>
    </source>
</evidence>
<dbReference type="HOGENOM" id="CLU_001528_7_0_6"/>
<dbReference type="Pfam" id="PF00251">
    <property type="entry name" value="Glyco_hydro_32N"/>
    <property type="match status" value="1"/>
</dbReference>
<dbReference type="KEGG" id="fpp:FPB0191_01269"/>
<evidence type="ECO:0007829" key="10">
    <source>
        <dbReference type="PDB" id="7VCO"/>
    </source>
</evidence>
<comment type="pathway">
    <text evidence="5">Glycan biosynthesis; sucrose metabolism.</text>
</comment>
<feature type="binding site" evidence="11">
    <location>
        <position position="98"/>
    </location>
    <ligand>
        <name>beta-D-fructose</name>
        <dbReference type="ChEBI" id="CHEBI:28645"/>
    </ligand>
</feature>
<dbReference type="PANTHER" id="PTHR43101">
    <property type="entry name" value="BETA-FRUCTOSIDASE"/>
    <property type="match status" value="1"/>
</dbReference>
<feature type="binding site" evidence="11">
    <location>
        <position position="37"/>
    </location>
    <ligand>
        <name>beta-D-fructose</name>
        <dbReference type="ChEBI" id="CHEBI:28645"/>
    </ligand>
</feature>
<dbReference type="GO" id="GO:0004564">
    <property type="term" value="F:beta-fructofuranosidase activity"/>
    <property type="evidence" value="ECO:0007669"/>
    <property type="project" value="UniProtKB-EC"/>
</dbReference>
<dbReference type="Proteomes" id="UP000030901">
    <property type="component" value="Chromosome"/>
</dbReference>
<comment type="catalytic activity">
    <reaction evidence="4">
        <text>Hydrolysis of terminal non-reducing beta-D-fructofuranoside residues in beta-D-fructofuranosides.</text>
        <dbReference type="EC" id="3.2.1.26"/>
    </reaction>
</comment>
<feature type="binding site" evidence="11">
    <location>
        <position position="62"/>
    </location>
    <ligand>
        <name>beta-D-fructose</name>
        <dbReference type="ChEBI" id="CHEBI:28645"/>
    </ligand>
</feature>
<dbReference type="InterPro" id="IPR001362">
    <property type="entry name" value="Glyco_hydro_32"/>
</dbReference>
<evidence type="ECO:0000256" key="3">
    <source>
        <dbReference type="ARBA" id="ARBA00023295"/>
    </source>
</evidence>
<dbReference type="Gene3D" id="2.60.120.560">
    <property type="entry name" value="Exo-inulinase, domain 1"/>
    <property type="match status" value="1"/>
</dbReference>
<dbReference type="CDD" id="cd08996">
    <property type="entry name" value="GH32_FFase"/>
    <property type="match status" value="1"/>
</dbReference>
<organism evidence="8 9">
    <name type="scientific">Frischella perrara</name>
    <dbReference type="NCBI Taxonomy" id="1267021"/>
    <lineage>
        <taxon>Bacteria</taxon>
        <taxon>Pseudomonadati</taxon>
        <taxon>Pseudomonadota</taxon>
        <taxon>Gammaproteobacteria</taxon>
        <taxon>Orbales</taxon>
        <taxon>Orbaceae</taxon>
        <taxon>Frischella</taxon>
    </lineage>
</organism>
<dbReference type="InterPro" id="IPR013189">
    <property type="entry name" value="Glyco_hydro_32_C"/>
</dbReference>
<comment type="subcellular location">
    <subcellularLocation>
        <location evidence="5">Cytoplasm</location>
    </subcellularLocation>
</comment>
<evidence type="ECO:0000256" key="2">
    <source>
        <dbReference type="ARBA" id="ARBA00022801"/>
    </source>
</evidence>
<keyword evidence="5" id="KW-0119">Carbohydrate metabolism</keyword>
<dbReference type="STRING" id="1267021.FPB0191_01269"/>
<dbReference type="Gene3D" id="2.115.10.20">
    <property type="entry name" value="Glycosyl hydrolase domain, family 43"/>
    <property type="match status" value="1"/>
</dbReference>
<evidence type="ECO:0000256" key="1">
    <source>
        <dbReference type="ARBA" id="ARBA00009902"/>
    </source>
</evidence>
<comment type="similarity">
    <text evidence="1 4">Belongs to the glycosyl hydrolase 32 family.</text>
</comment>
<keyword evidence="5" id="KW-0963">Cytoplasm</keyword>
<feature type="domain" description="Glycosyl hydrolase family 32 C-terminal" evidence="7">
    <location>
        <begin position="333"/>
        <end position="482"/>
    </location>
</feature>
<protein>
    <recommendedName>
        <fullName evidence="4">Sucrose-6-phosphate hydrolase</fullName>
        <ecNumber evidence="4">3.2.1.26</ecNumber>
    </recommendedName>
    <alternativeName>
        <fullName evidence="5">Invertase</fullName>
    </alternativeName>
</protein>
<dbReference type="InterPro" id="IPR023296">
    <property type="entry name" value="Glyco_hydro_beta-prop_sf"/>
</dbReference>
<name>A0A0A7S0J1_FRIPE</name>
<dbReference type="GO" id="GO:0005737">
    <property type="term" value="C:cytoplasm"/>
    <property type="evidence" value="ECO:0007669"/>
    <property type="project" value="UniProtKB-SubCell"/>
</dbReference>
<dbReference type="InterPro" id="IPR051214">
    <property type="entry name" value="GH32_Enzymes"/>
</dbReference>
<feature type="binding site" evidence="11">
    <location>
        <position position="160"/>
    </location>
    <ligand>
        <name>beta-D-fructose</name>
        <dbReference type="ChEBI" id="CHEBI:28645"/>
    </ligand>
</feature>
<dbReference type="NCBIfam" id="TIGR01322">
    <property type="entry name" value="scrB_fam"/>
    <property type="match status" value="1"/>
</dbReference>
<dbReference type="SMR" id="A0A0A7S0J1"/>
<keyword evidence="3 4" id="KW-0326">Glycosidase</keyword>
<gene>
    <name evidence="8" type="ORF">FPB0191_01269</name>
</gene>
<dbReference type="PDB" id="7VCO">
    <property type="method" value="X-ray"/>
    <property type="resolution" value="1.60 A"/>
    <property type="chains" value="A=1-488"/>
</dbReference>
<evidence type="ECO:0000313" key="9">
    <source>
        <dbReference type="Proteomes" id="UP000030901"/>
    </source>
</evidence>
<evidence type="ECO:0000256" key="4">
    <source>
        <dbReference type="RuleBase" id="RU362110"/>
    </source>
</evidence>
<dbReference type="EC" id="3.2.1.26" evidence="4"/>
<feature type="binding site" evidence="11">
    <location>
        <position position="159"/>
    </location>
    <ligand>
        <name>beta-D-fructose</name>
        <dbReference type="ChEBI" id="CHEBI:28645"/>
    </ligand>
</feature>
<dbReference type="SUPFAM" id="SSF75005">
    <property type="entry name" value="Arabinanase/levansucrase/invertase"/>
    <property type="match status" value="1"/>
</dbReference>
<dbReference type="InterPro" id="IPR006232">
    <property type="entry name" value="Suc6P_hydrolase"/>
</dbReference>
<dbReference type="Pfam" id="PF08244">
    <property type="entry name" value="Glyco_hydro_32C"/>
    <property type="match status" value="1"/>
</dbReference>
<feature type="binding site" evidence="11">
    <location>
        <position position="38"/>
    </location>
    <ligand>
        <name>beta-D-fructose</name>
        <dbReference type="ChEBI" id="CHEBI:28645"/>
    </ligand>
</feature>
<proteinExistence type="evidence at protein level"/>
<dbReference type="InterPro" id="IPR013148">
    <property type="entry name" value="Glyco_hydro_32_N"/>
</dbReference>
<evidence type="ECO:0000256" key="5">
    <source>
        <dbReference type="RuleBase" id="RU365015"/>
    </source>
</evidence>
<sequence>MKNLIAEANQAVEQFAGQVKARYYPAYHIAAKSGWINDPNGLIYFNNQYHVFFQHHPYNEQWGKIHWGHVVSDDLVHWRNLPIALAPSQEYDKDGCFSGCAIDDNGILTLIYTGHVVLKEAGDKSVFKQVQCLATSKDGIHFEKQGVIVTPPEGIMHFRDPKVWRQDDQWYMVVGVNDHDNTGQVWLYHSQDLYHWQFVQVLAKMADPNVYMLECPDFFPLGDKYVLTCSPQGMKANGYHYRNRYQSGYIVGDWQPGSPFTITQDFTELDFGHDYYAPQTLISHDQRRIVIAWMDMWDSVMPSQADKWAGVLTLPRTLMLSSNNKLLINPITELKSLRGIQKKITSINLSNVIQDLQLDSMQCELILKIDLTNSDAERAGIALSASPDGKQSTLLYVDNQAQRVILDRTYSGEGMVGYRSVALPADKFLTLHIFIDHSSVEVFVNEGQATLTSRIYPTSEKRTLFLFAENGALRVEQLDYWQIKNMRG</sequence>
<feature type="binding site" evidence="11">
    <location>
        <position position="297"/>
    </location>
    <ligand>
        <name>beta-D-fructose</name>
        <dbReference type="ChEBI" id="CHEBI:28645"/>
    </ligand>
</feature>
<reference evidence="8 9" key="1">
    <citation type="journal article" date="2014" name="Appl. Environ. Microbiol.">
        <title>Gut symbionts from distinct hosts exhibit genotoxic activity via divergent colibactin biosynthetic pathways.</title>
        <authorList>
            <person name="Engel P."/>
            <person name="Vizcaino M.I."/>
            <person name="Crawford J.M."/>
        </authorList>
    </citation>
    <scope>NUCLEOTIDE SEQUENCE [LARGE SCALE GENOMIC DNA]</scope>
    <source>
        <strain evidence="8 9">PEB0191</strain>
    </source>
</reference>
<dbReference type="InterPro" id="IPR013320">
    <property type="entry name" value="ConA-like_dom_sf"/>
</dbReference>